<comment type="caution">
    <text evidence="1">The sequence shown here is derived from an EMBL/GenBank/DDBJ whole genome shotgun (WGS) entry which is preliminary data.</text>
</comment>
<dbReference type="Proteomes" id="UP001458880">
    <property type="component" value="Unassembled WGS sequence"/>
</dbReference>
<sequence>MISIPASRWIPESEPKTSIQRRIINEKTLGKLHDRMNVIDWSHILSETNPEVGYRDFIKLLSREIDDCCPKRIAKNKEQNSRWITLEIKQKCQVKRQLYEDMSNNLIDKAIYMEYCKNLDFEIRTLKKNCNSQYIMNSANKSKATWNLVKKNNWRQR</sequence>
<protein>
    <submittedName>
        <fullName evidence="1">Uncharacterized protein</fullName>
    </submittedName>
</protein>
<proteinExistence type="predicted"/>
<keyword evidence="2" id="KW-1185">Reference proteome</keyword>
<name>A0AAW1LRW9_POPJA</name>
<organism evidence="1 2">
    <name type="scientific">Popillia japonica</name>
    <name type="common">Japanese beetle</name>
    <dbReference type="NCBI Taxonomy" id="7064"/>
    <lineage>
        <taxon>Eukaryota</taxon>
        <taxon>Metazoa</taxon>
        <taxon>Ecdysozoa</taxon>
        <taxon>Arthropoda</taxon>
        <taxon>Hexapoda</taxon>
        <taxon>Insecta</taxon>
        <taxon>Pterygota</taxon>
        <taxon>Neoptera</taxon>
        <taxon>Endopterygota</taxon>
        <taxon>Coleoptera</taxon>
        <taxon>Polyphaga</taxon>
        <taxon>Scarabaeiformia</taxon>
        <taxon>Scarabaeidae</taxon>
        <taxon>Rutelinae</taxon>
        <taxon>Popillia</taxon>
    </lineage>
</organism>
<evidence type="ECO:0000313" key="1">
    <source>
        <dbReference type="EMBL" id="KAK9736551.1"/>
    </source>
</evidence>
<accession>A0AAW1LRW9</accession>
<gene>
    <name evidence="1" type="ORF">QE152_g12389</name>
</gene>
<reference evidence="1 2" key="1">
    <citation type="journal article" date="2024" name="BMC Genomics">
        <title>De novo assembly and annotation of Popillia japonica's genome with initial clues to its potential as an invasive pest.</title>
        <authorList>
            <person name="Cucini C."/>
            <person name="Boschi S."/>
            <person name="Funari R."/>
            <person name="Cardaioli E."/>
            <person name="Iannotti N."/>
            <person name="Marturano G."/>
            <person name="Paoli F."/>
            <person name="Bruttini M."/>
            <person name="Carapelli A."/>
            <person name="Frati F."/>
            <person name="Nardi F."/>
        </authorList>
    </citation>
    <scope>NUCLEOTIDE SEQUENCE [LARGE SCALE GENOMIC DNA]</scope>
    <source>
        <strain evidence="1">DMR45628</strain>
    </source>
</reference>
<dbReference type="AlphaFoldDB" id="A0AAW1LRW9"/>
<dbReference type="EMBL" id="JASPKY010000112">
    <property type="protein sequence ID" value="KAK9736551.1"/>
    <property type="molecule type" value="Genomic_DNA"/>
</dbReference>
<evidence type="ECO:0000313" key="2">
    <source>
        <dbReference type="Proteomes" id="UP001458880"/>
    </source>
</evidence>